<keyword evidence="10" id="KW-0067">ATP-binding</keyword>
<reference evidence="21" key="1">
    <citation type="journal article" date="2008" name="Nat. Genet.">
        <title>The Pristionchus pacificus genome provides a unique perspective on nematode lifestyle and parasitism.</title>
        <authorList>
            <person name="Dieterich C."/>
            <person name="Clifton S.W."/>
            <person name="Schuster L.N."/>
            <person name="Chinwalla A."/>
            <person name="Delehaunty K."/>
            <person name="Dinkelacker I."/>
            <person name="Fulton L."/>
            <person name="Fulton R."/>
            <person name="Godfrey J."/>
            <person name="Minx P."/>
            <person name="Mitreva M."/>
            <person name="Roeseler W."/>
            <person name="Tian H."/>
            <person name="Witte H."/>
            <person name="Yang S.P."/>
            <person name="Wilson R.K."/>
            <person name="Sommer R.J."/>
        </authorList>
    </citation>
    <scope>NUCLEOTIDE SEQUENCE [LARGE SCALE GENOMIC DNA]</scope>
    <source>
        <strain evidence="21">PS312</strain>
    </source>
</reference>
<evidence type="ECO:0000256" key="12">
    <source>
        <dbReference type="ARBA" id="ARBA00023054"/>
    </source>
</evidence>
<comment type="cofactor">
    <cofactor evidence="1">
        <name>Mn(2+)</name>
        <dbReference type="ChEBI" id="CHEBI:29035"/>
    </cofactor>
</comment>
<dbReference type="GO" id="GO:0003724">
    <property type="term" value="F:RNA helicase activity"/>
    <property type="evidence" value="ECO:0007669"/>
    <property type="project" value="UniProtKB-EC"/>
</dbReference>
<evidence type="ECO:0000256" key="8">
    <source>
        <dbReference type="ARBA" id="ARBA00022801"/>
    </source>
</evidence>
<dbReference type="Pfam" id="PF18147">
    <property type="entry name" value="Suv3_C_1"/>
    <property type="match status" value="1"/>
</dbReference>
<keyword evidence="7" id="KW-0547">Nucleotide-binding</keyword>
<dbReference type="GO" id="GO:0045025">
    <property type="term" value="C:mitochondrial degradosome"/>
    <property type="evidence" value="ECO:0000318"/>
    <property type="project" value="GO_Central"/>
</dbReference>
<feature type="domain" description="Helicase C-terminal" evidence="19">
    <location>
        <begin position="370"/>
        <end position="520"/>
    </location>
</feature>
<dbReference type="GO" id="GO:0005759">
    <property type="term" value="C:mitochondrial matrix"/>
    <property type="evidence" value="ECO:0007669"/>
    <property type="project" value="UniProtKB-SubCell"/>
</dbReference>
<evidence type="ECO:0000256" key="5">
    <source>
        <dbReference type="ARBA" id="ARBA00008708"/>
    </source>
</evidence>
<evidence type="ECO:0000256" key="7">
    <source>
        <dbReference type="ARBA" id="ARBA00022741"/>
    </source>
</evidence>
<dbReference type="AlphaFoldDB" id="A0A8R1V593"/>
<dbReference type="InterPro" id="IPR055206">
    <property type="entry name" value="DEXQc_SUV3"/>
</dbReference>
<dbReference type="PANTHER" id="PTHR12131:SF1">
    <property type="entry name" value="ATP-DEPENDENT RNA HELICASE SUPV3L1, MITOCHONDRIAL-RELATED"/>
    <property type="match status" value="1"/>
</dbReference>
<dbReference type="InterPro" id="IPR022192">
    <property type="entry name" value="SUV3_C"/>
</dbReference>
<protein>
    <recommendedName>
        <fullName evidence="17">ATP-dependent RNA helicase SUV3 homolog, mitochondrial</fullName>
        <ecNumber evidence="6">3.6.4.13</ecNumber>
    </recommendedName>
</protein>
<evidence type="ECO:0000256" key="9">
    <source>
        <dbReference type="ARBA" id="ARBA00022806"/>
    </source>
</evidence>
<dbReference type="GO" id="GO:0005634">
    <property type="term" value="C:nucleus"/>
    <property type="evidence" value="ECO:0007669"/>
    <property type="project" value="UniProtKB-SubCell"/>
</dbReference>
<evidence type="ECO:0000259" key="19">
    <source>
        <dbReference type="PROSITE" id="PS51194"/>
    </source>
</evidence>
<dbReference type="InterPro" id="IPR001650">
    <property type="entry name" value="Helicase_C-like"/>
</dbReference>
<evidence type="ECO:0000313" key="20">
    <source>
        <dbReference type="EnsemblMetazoa" id="PPA47063.1"/>
    </source>
</evidence>
<dbReference type="Gene3D" id="1.20.272.40">
    <property type="match status" value="1"/>
</dbReference>
<reference evidence="20" key="2">
    <citation type="submission" date="2022-06" db="UniProtKB">
        <authorList>
            <consortium name="EnsemblMetazoa"/>
        </authorList>
    </citation>
    <scope>IDENTIFICATION</scope>
    <source>
        <strain evidence="20">PS312</strain>
    </source>
</reference>
<evidence type="ECO:0000256" key="15">
    <source>
        <dbReference type="ARBA" id="ARBA00047984"/>
    </source>
</evidence>
<dbReference type="Proteomes" id="UP000005239">
    <property type="component" value="Unassembled WGS sequence"/>
</dbReference>
<keyword evidence="12" id="KW-0175">Coiled coil</keyword>
<dbReference type="InterPro" id="IPR041453">
    <property type="entry name" value="Suv3_N"/>
</dbReference>
<feature type="region of interest" description="Disordered" evidence="18">
    <location>
        <begin position="24"/>
        <end position="58"/>
    </location>
</feature>
<evidence type="ECO:0000256" key="18">
    <source>
        <dbReference type="SAM" id="MobiDB-lite"/>
    </source>
</evidence>
<comment type="subcellular location">
    <subcellularLocation>
        <location evidence="4">Mitochondrion matrix</location>
    </subcellularLocation>
    <subcellularLocation>
        <location evidence="3">Nucleus</location>
    </subcellularLocation>
</comment>
<dbReference type="EC" id="3.6.4.13" evidence="6"/>
<dbReference type="SMART" id="SM00490">
    <property type="entry name" value="HELICc"/>
    <property type="match status" value="1"/>
</dbReference>
<dbReference type="SUPFAM" id="SSF52540">
    <property type="entry name" value="P-loop containing nucleoside triphosphate hydrolases"/>
    <property type="match status" value="1"/>
</dbReference>
<keyword evidence="11" id="KW-0809">Transit peptide</keyword>
<dbReference type="FunFam" id="1.10.1740.140:FF:000002">
    <property type="entry name" value="ATP-dependent RNA helicase SUV3 homolog, mitochondrial"/>
    <property type="match status" value="1"/>
</dbReference>
<dbReference type="FunFam" id="3.40.50.300:FF:000269">
    <property type="entry name" value="ATP-dependent RNA helicase SUPV3L1, mitochondrial"/>
    <property type="match status" value="1"/>
</dbReference>
<dbReference type="Gene3D" id="1.10.1740.140">
    <property type="match status" value="1"/>
</dbReference>
<organism evidence="20 21">
    <name type="scientific">Pristionchus pacificus</name>
    <name type="common">Parasitic nematode worm</name>
    <dbReference type="NCBI Taxonomy" id="54126"/>
    <lineage>
        <taxon>Eukaryota</taxon>
        <taxon>Metazoa</taxon>
        <taxon>Ecdysozoa</taxon>
        <taxon>Nematoda</taxon>
        <taxon>Chromadorea</taxon>
        <taxon>Rhabditida</taxon>
        <taxon>Rhabditina</taxon>
        <taxon>Diplogasteromorpha</taxon>
        <taxon>Diplogasteroidea</taxon>
        <taxon>Neodiplogasteridae</taxon>
        <taxon>Pristionchus</taxon>
    </lineage>
</organism>
<dbReference type="InterPro" id="IPR027417">
    <property type="entry name" value="P-loop_NTPase"/>
</dbReference>
<keyword evidence="8" id="KW-0378">Hydrolase</keyword>
<evidence type="ECO:0000256" key="4">
    <source>
        <dbReference type="ARBA" id="ARBA00004305"/>
    </source>
</evidence>
<sequence length="759" mass="85017">MSSQSLRYLTRLRLLKLAPSSSRSISASPLLGRRNQRGPGEGTPFRGNQKGVPADRGGMTIDDLIVPKSLPELSTSGTMDNEWLTDIDVGTVSLVVEEFMRRPMVRQQSEENGLTDKIFMKSFLSFRAHCLNVAGLEPALAVTLKDIIHDKHDVERLFPYFLSHARRIFPHLEAMDDLRMISDLTQPHNWYPEARTVQRKIFFHAGPTNSGKTYHALQRFRESKSGVFCGPLKLLASEVFTRLSSDGFKVDMVTGEERRFAVDNLHPSPHISCTVEMLSTNMRVEAIRDSSLPSLQVAVIDEIQMLRDEQRGWAWTRALLGVAADEVHLCGEVAAIDIVKKLLEPIGETVEVITYERKTPLTIAERGLGTLSDVQPADCIVCFSKRNIFSITKRLEMLGIKPAVIYGDLPPGTKLAQAAKYNDVDDPCNVLVATDAIGMGLNLNIRRIIFASTVRQGKLLPTYSALQIAGRAGRYGTAHEGGVVTTLRPSDLNVLKDIIAKPPIDSVGIAPTFDQIETFSFHLPQASFVRLLDIFVSVCSVSDHFFICTVNQMKELAQLIDRIPLPLKIRYTLCISPINVNNNKFAEAAFIKMARRFSSGQSLTADWLFDIVGWPPIPVTNLNDLVHLENVYEILDTYLWLSLRFPDMLPDEEIVRQAGKQVDNLIREGVENMSKLLGGHDGKQGSIDRTNERKARSAEEEREEEEREKEEEEESLAMPGEKKRRGNSVLERMMARGVLSKEEAATLKKEILEKEGQEI</sequence>
<evidence type="ECO:0000256" key="2">
    <source>
        <dbReference type="ARBA" id="ARBA00001946"/>
    </source>
</evidence>
<evidence type="ECO:0000256" key="11">
    <source>
        <dbReference type="ARBA" id="ARBA00022946"/>
    </source>
</evidence>
<dbReference type="GO" id="GO:0005524">
    <property type="term" value="F:ATP binding"/>
    <property type="evidence" value="ECO:0007669"/>
    <property type="project" value="UniProtKB-KW"/>
</dbReference>
<evidence type="ECO:0000256" key="16">
    <source>
        <dbReference type="ARBA" id="ARBA00054311"/>
    </source>
</evidence>
<dbReference type="CDD" id="cd17913">
    <property type="entry name" value="DEXQc_Suv3"/>
    <property type="match status" value="1"/>
</dbReference>
<evidence type="ECO:0000256" key="10">
    <source>
        <dbReference type="ARBA" id="ARBA00022840"/>
    </source>
</evidence>
<dbReference type="InterPro" id="IPR050699">
    <property type="entry name" value="RNA-DNA_Helicase"/>
</dbReference>
<gene>
    <name evidence="20" type="primary">WBGene00304920</name>
</gene>
<comment type="function">
    <text evidence="16">ATPase and DNA/RNA helicase able to unwind DNA/DNA, DNA/RNA and RNA/RNA duplexes in the 5'-3' direction.</text>
</comment>
<keyword evidence="13" id="KW-0496">Mitochondrion</keyword>
<evidence type="ECO:0000313" key="21">
    <source>
        <dbReference type="Proteomes" id="UP000005239"/>
    </source>
</evidence>
<evidence type="ECO:0000256" key="6">
    <source>
        <dbReference type="ARBA" id="ARBA00012552"/>
    </source>
</evidence>
<dbReference type="PROSITE" id="PS51194">
    <property type="entry name" value="HELICASE_CTER"/>
    <property type="match status" value="1"/>
</dbReference>
<proteinExistence type="inferred from homology"/>
<keyword evidence="21" id="KW-1185">Reference proteome</keyword>
<dbReference type="EnsemblMetazoa" id="PPA47063.1">
    <property type="protein sequence ID" value="PPA47063.1"/>
    <property type="gene ID" value="WBGene00304920"/>
</dbReference>
<dbReference type="Gene3D" id="1.20.58.1080">
    <property type="match status" value="1"/>
</dbReference>
<feature type="region of interest" description="Disordered" evidence="18">
    <location>
        <begin position="675"/>
        <end position="728"/>
    </location>
</feature>
<dbReference type="Pfam" id="PF12513">
    <property type="entry name" value="SUV3_C"/>
    <property type="match status" value="1"/>
</dbReference>
<evidence type="ECO:0000256" key="13">
    <source>
        <dbReference type="ARBA" id="ARBA00023128"/>
    </source>
</evidence>
<dbReference type="Pfam" id="PF18114">
    <property type="entry name" value="Suv3_N"/>
    <property type="match status" value="1"/>
</dbReference>
<dbReference type="PANTHER" id="PTHR12131">
    <property type="entry name" value="ATP-DEPENDENT RNA AND DNA HELICASE"/>
    <property type="match status" value="1"/>
</dbReference>
<dbReference type="Pfam" id="PF22527">
    <property type="entry name" value="DEXQc_Suv3"/>
    <property type="match status" value="1"/>
</dbReference>
<comment type="cofactor">
    <cofactor evidence="2">
        <name>Mg(2+)</name>
        <dbReference type="ChEBI" id="CHEBI:18420"/>
    </cofactor>
</comment>
<keyword evidence="9" id="KW-0347">Helicase</keyword>
<dbReference type="FunFam" id="3.40.50.300:FF:000446">
    <property type="entry name" value="ATP-dependent RNA helicase SUPV3L1, mitochondrial"/>
    <property type="match status" value="1"/>
</dbReference>
<dbReference type="InterPro" id="IPR044774">
    <property type="entry name" value="Suv3_DEXQc"/>
</dbReference>
<evidence type="ECO:0000256" key="17">
    <source>
        <dbReference type="ARBA" id="ARBA00069703"/>
    </source>
</evidence>
<name>A0A8R1V593_PRIPA</name>
<comment type="similarity">
    <text evidence="5">Belongs to the helicase family.</text>
</comment>
<evidence type="ECO:0000256" key="14">
    <source>
        <dbReference type="ARBA" id="ARBA00023242"/>
    </source>
</evidence>
<dbReference type="CDD" id="cd18805">
    <property type="entry name" value="SF2_C_suv3"/>
    <property type="match status" value="1"/>
</dbReference>
<dbReference type="Gene3D" id="3.40.50.300">
    <property type="entry name" value="P-loop containing nucleotide triphosphate hydrolases"/>
    <property type="match status" value="2"/>
</dbReference>
<feature type="compositionally biased region" description="Acidic residues" evidence="18">
    <location>
        <begin position="700"/>
        <end position="715"/>
    </location>
</feature>
<comment type="catalytic activity">
    <reaction evidence="15">
        <text>ATP + H2O = ADP + phosphate + H(+)</text>
        <dbReference type="Rhea" id="RHEA:13065"/>
        <dbReference type="ChEBI" id="CHEBI:15377"/>
        <dbReference type="ChEBI" id="CHEBI:15378"/>
        <dbReference type="ChEBI" id="CHEBI:30616"/>
        <dbReference type="ChEBI" id="CHEBI:43474"/>
        <dbReference type="ChEBI" id="CHEBI:456216"/>
        <dbReference type="EC" id="3.6.4.13"/>
    </reaction>
</comment>
<keyword evidence="14" id="KW-0539">Nucleus</keyword>
<feature type="compositionally biased region" description="Basic and acidic residues" evidence="18">
    <location>
        <begin position="689"/>
        <end position="699"/>
    </location>
</feature>
<dbReference type="FunFam" id="1.20.58.1080:FF:000001">
    <property type="entry name" value="ATP-dependent RNA helicase SUPV3L1, mitochondrial"/>
    <property type="match status" value="1"/>
</dbReference>
<accession>A0A8R1V593</accession>
<evidence type="ECO:0000256" key="1">
    <source>
        <dbReference type="ARBA" id="ARBA00001936"/>
    </source>
</evidence>
<dbReference type="GO" id="GO:0000965">
    <property type="term" value="P:mitochondrial RNA 3'-end processing"/>
    <property type="evidence" value="ECO:0000318"/>
    <property type="project" value="GO_Central"/>
</dbReference>
<dbReference type="GO" id="GO:0016787">
    <property type="term" value="F:hydrolase activity"/>
    <property type="evidence" value="ECO:0007669"/>
    <property type="project" value="UniProtKB-KW"/>
</dbReference>
<evidence type="ECO:0000256" key="3">
    <source>
        <dbReference type="ARBA" id="ARBA00004123"/>
    </source>
</evidence>
<dbReference type="InterPro" id="IPR041082">
    <property type="entry name" value="Suv3_C_1"/>
</dbReference>
<dbReference type="Pfam" id="PF00271">
    <property type="entry name" value="Helicase_C"/>
    <property type="match status" value="1"/>
</dbReference>